<organism evidence="2 3">
    <name type="scientific">Nocardia aurea</name>
    <dbReference type="NCBI Taxonomy" id="2144174"/>
    <lineage>
        <taxon>Bacteria</taxon>
        <taxon>Bacillati</taxon>
        <taxon>Actinomycetota</taxon>
        <taxon>Actinomycetes</taxon>
        <taxon>Mycobacteriales</taxon>
        <taxon>Nocardiaceae</taxon>
        <taxon>Nocardia</taxon>
    </lineage>
</organism>
<accession>A0ABV3FSE3</accession>
<feature type="transmembrane region" description="Helical" evidence="1">
    <location>
        <begin position="37"/>
        <end position="57"/>
    </location>
</feature>
<dbReference type="EMBL" id="JBFAKC010000005">
    <property type="protein sequence ID" value="MEV0708347.1"/>
    <property type="molecule type" value="Genomic_DNA"/>
</dbReference>
<keyword evidence="1" id="KW-0812">Transmembrane</keyword>
<evidence type="ECO:0008006" key="4">
    <source>
        <dbReference type="Google" id="ProtNLM"/>
    </source>
</evidence>
<evidence type="ECO:0000313" key="2">
    <source>
        <dbReference type="EMBL" id="MEV0708347.1"/>
    </source>
</evidence>
<feature type="transmembrane region" description="Helical" evidence="1">
    <location>
        <begin position="323"/>
        <end position="342"/>
    </location>
</feature>
<sequence>MNSPEVGAPLDADERAELERLRREVTRKAETRGHRGLRWTGAAILLVLVAVLAFAAVPARYVRAEVLDTDRYVQTMTPLASDPVLQAELSDRITDEIMTRVDVQRLTTEALTALTENAPRVPTAVIGLAPVLADEARSFVHDTVDSFVASDRFEALWIRANREAHKTMVAVVTGETRPGVRIGDDGTVAIALGPIIDGVRAELDERGFTFADKIPDVDATFVLFESPGLVKAQRAVSALNNAATVLPLAVLLVAAGAVLLAPGGSRLRAFSLVGVAIAAAMLLLVVAISIGRAIYLGDVPGEALSRAAAAALFDTLALPLRTAMRAVFVLAVAIAAVGYLVGSSKSARSVRRGFGALTDRVRGPADGRAPHPVEVAVASHRVALRVAVVAIAAITLVFWKYPSGLVVMVTLVIAAAALLLVELIARPALTAGHRTP</sequence>
<dbReference type="Proteomes" id="UP001551695">
    <property type="component" value="Unassembled WGS sequence"/>
</dbReference>
<keyword evidence="1" id="KW-0472">Membrane</keyword>
<gene>
    <name evidence="2" type="ORF">AB0I48_12340</name>
</gene>
<feature type="transmembrane region" description="Helical" evidence="1">
    <location>
        <begin position="242"/>
        <end position="260"/>
    </location>
</feature>
<comment type="caution">
    <text evidence="2">The sequence shown here is derived from an EMBL/GenBank/DDBJ whole genome shotgun (WGS) entry which is preliminary data.</text>
</comment>
<keyword evidence="1" id="KW-1133">Transmembrane helix</keyword>
<feature type="transmembrane region" description="Helical" evidence="1">
    <location>
        <begin position="272"/>
        <end position="295"/>
    </location>
</feature>
<keyword evidence="3" id="KW-1185">Reference proteome</keyword>
<feature type="transmembrane region" description="Helical" evidence="1">
    <location>
        <begin position="405"/>
        <end position="425"/>
    </location>
</feature>
<dbReference type="RefSeq" id="WP_357783018.1">
    <property type="nucleotide sequence ID" value="NZ_JBFAKC010000005.1"/>
</dbReference>
<proteinExistence type="predicted"/>
<evidence type="ECO:0000256" key="1">
    <source>
        <dbReference type="SAM" id="Phobius"/>
    </source>
</evidence>
<feature type="transmembrane region" description="Helical" evidence="1">
    <location>
        <begin position="382"/>
        <end position="399"/>
    </location>
</feature>
<protein>
    <recommendedName>
        <fullName evidence="4">Integral membrane protein</fullName>
    </recommendedName>
</protein>
<name>A0ABV3FSE3_9NOCA</name>
<evidence type="ECO:0000313" key="3">
    <source>
        <dbReference type="Proteomes" id="UP001551695"/>
    </source>
</evidence>
<reference evidence="2 3" key="1">
    <citation type="submission" date="2024-06" db="EMBL/GenBank/DDBJ databases">
        <title>The Natural Products Discovery Center: Release of the First 8490 Sequenced Strains for Exploring Actinobacteria Biosynthetic Diversity.</title>
        <authorList>
            <person name="Kalkreuter E."/>
            <person name="Kautsar S.A."/>
            <person name="Yang D."/>
            <person name="Bader C.D."/>
            <person name="Teijaro C.N."/>
            <person name="Fluegel L."/>
            <person name="Davis C.M."/>
            <person name="Simpson J.R."/>
            <person name="Lauterbach L."/>
            <person name="Steele A.D."/>
            <person name="Gui C."/>
            <person name="Meng S."/>
            <person name="Li G."/>
            <person name="Viehrig K."/>
            <person name="Ye F."/>
            <person name="Su P."/>
            <person name="Kiefer A.F."/>
            <person name="Nichols A."/>
            <person name="Cepeda A.J."/>
            <person name="Yan W."/>
            <person name="Fan B."/>
            <person name="Jiang Y."/>
            <person name="Adhikari A."/>
            <person name="Zheng C.-J."/>
            <person name="Schuster L."/>
            <person name="Cowan T.M."/>
            <person name="Smanski M.J."/>
            <person name="Chevrette M.G."/>
            <person name="De Carvalho L.P.S."/>
            <person name="Shen B."/>
        </authorList>
    </citation>
    <scope>NUCLEOTIDE SEQUENCE [LARGE SCALE GENOMIC DNA]</scope>
    <source>
        <strain evidence="2 3">NPDC050403</strain>
    </source>
</reference>